<name>A0A832I2H6_UNCEI</name>
<proteinExistence type="predicted"/>
<dbReference type="AlphaFoldDB" id="A0A832I2H6"/>
<sequence length="144" mass="14743">MPTPPWLDLALASGATLRLGRLQGVDADGRLLVAPAEDAPAAPAAIGVDLDDAQLEEAAAAACPVLLACLAGQPPIVLAVLRERLAPGRARGRRKITAPHTLELRCGKASLTLRRDGKVVVRGTHVVSASSGPNKIKGASVALN</sequence>
<evidence type="ECO:0000313" key="1">
    <source>
        <dbReference type="EMBL" id="HGZ43757.1"/>
    </source>
</evidence>
<reference evidence="1" key="1">
    <citation type="journal article" date="2020" name="mSystems">
        <title>Genome- and Community-Level Interaction Insights into Carbon Utilization and Element Cycling Functions of Hydrothermarchaeota in Hydrothermal Sediment.</title>
        <authorList>
            <person name="Zhou Z."/>
            <person name="Liu Y."/>
            <person name="Xu W."/>
            <person name="Pan J."/>
            <person name="Luo Z.H."/>
            <person name="Li M."/>
        </authorList>
    </citation>
    <scope>NUCLEOTIDE SEQUENCE [LARGE SCALE GENOMIC DNA]</scope>
    <source>
        <strain evidence="1">SpSt-381</strain>
    </source>
</reference>
<accession>A0A832I2H6</accession>
<organism evidence="1">
    <name type="scientific">Eiseniibacteriota bacterium</name>
    <dbReference type="NCBI Taxonomy" id="2212470"/>
    <lineage>
        <taxon>Bacteria</taxon>
        <taxon>Candidatus Eiseniibacteriota</taxon>
    </lineage>
</organism>
<protein>
    <submittedName>
        <fullName evidence="1">Uncharacterized protein</fullName>
    </submittedName>
</protein>
<gene>
    <name evidence="1" type="ORF">ENR23_10100</name>
</gene>
<dbReference type="EMBL" id="DSQF01000020">
    <property type="protein sequence ID" value="HGZ43757.1"/>
    <property type="molecule type" value="Genomic_DNA"/>
</dbReference>
<comment type="caution">
    <text evidence="1">The sequence shown here is derived from an EMBL/GenBank/DDBJ whole genome shotgun (WGS) entry which is preliminary data.</text>
</comment>